<dbReference type="PANTHER" id="PTHR15722">
    <property type="entry name" value="IFT140/172-RELATED"/>
    <property type="match status" value="1"/>
</dbReference>
<organism evidence="6 7">
    <name type="scientific">Candidula unifasciata</name>
    <dbReference type="NCBI Taxonomy" id="100452"/>
    <lineage>
        <taxon>Eukaryota</taxon>
        <taxon>Metazoa</taxon>
        <taxon>Spiralia</taxon>
        <taxon>Lophotrochozoa</taxon>
        <taxon>Mollusca</taxon>
        <taxon>Gastropoda</taxon>
        <taxon>Heterobranchia</taxon>
        <taxon>Euthyneura</taxon>
        <taxon>Panpulmonata</taxon>
        <taxon>Eupulmonata</taxon>
        <taxon>Stylommatophora</taxon>
        <taxon>Helicina</taxon>
        <taxon>Helicoidea</taxon>
        <taxon>Geomitridae</taxon>
        <taxon>Candidula</taxon>
    </lineage>
</organism>
<evidence type="ECO:0000256" key="5">
    <source>
        <dbReference type="ARBA" id="ARBA00023273"/>
    </source>
</evidence>
<evidence type="ECO:0000256" key="2">
    <source>
        <dbReference type="ARBA" id="ARBA00022574"/>
    </source>
</evidence>
<keyword evidence="2" id="KW-0853">WD repeat</keyword>
<dbReference type="PANTHER" id="PTHR15722:SF2">
    <property type="entry name" value="INTRAFLAGELLAR TRANSPORT PROTEIN 172 HOMOLOG"/>
    <property type="match status" value="1"/>
</dbReference>
<dbReference type="GO" id="GO:0036064">
    <property type="term" value="C:ciliary basal body"/>
    <property type="evidence" value="ECO:0007669"/>
    <property type="project" value="TreeGrafter"/>
</dbReference>
<accession>A0A8S3YXV2</accession>
<dbReference type="Proteomes" id="UP000678393">
    <property type="component" value="Unassembled WGS sequence"/>
</dbReference>
<dbReference type="EMBL" id="CAJHNH020000811">
    <property type="protein sequence ID" value="CAG5120000.1"/>
    <property type="molecule type" value="Genomic_DNA"/>
</dbReference>
<dbReference type="OrthoDB" id="2186662at2759"/>
<name>A0A8S3YXV2_9EUPU</name>
<protein>
    <recommendedName>
        <fullName evidence="8">Intraflagellar transport 172</fullName>
    </recommendedName>
</protein>
<gene>
    <name evidence="6" type="ORF">CUNI_LOCUS5558</name>
</gene>
<dbReference type="GO" id="GO:0042073">
    <property type="term" value="P:intraciliary transport"/>
    <property type="evidence" value="ECO:0007669"/>
    <property type="project" value="TreeGrafter"/>
</dbReference>
<keyword evidence="4" id="KW-0969">Cilium</keyword>
<evidence type="ECO:0000313" key="6">
    <source>
        <dbReference type="EMBL" id="CAG5120000.1"/>
    </source>
</evidence>
<evidence type="ECO:0000256" key="4">
    <source>
        <dbReference type="ARBA" id="ARBA00023069"/>
    </source>
</evidence>
<keyword evidence="3" id="KW-0677">Repeat</keyword>
<sequence length="439" mass="49340">GAEAIVRQAREWETSGEHQRAVECYLKVTPDMVADTKIVEKCLMKAGDIAIKFLDNTKAQMIVQAIGPRLAEIKCHSTAAEMYLSMDMGQEAIDMLISAGDWNKAKKVAKEMEPRLETYVDEKYKEFCRDQGKAEDRAVFDVIGGLGFWDERKGEWSKCIQTAELQNPKVLHKYLALYATHLIKNNNSLAALQLYAKYGTIANPQCENLGKSSSANTSQHDEFETMLLIAHYYATRSAALAQPSLESIAGKLSVSLLRHTDVVPADKAFYEAGMLCKSLGWENMAFVFLNRYLDISEAMEEGTLDMLDHSDFQDTDIPFEIPIPEKPFLTSQQHEEVKEWVLAVSMDRKVKQDLPKDERGTYEASLVAADSGIRSLPCVVTGYPVLKNQMEFKNANKVANKEDWNKLLMATKVSHSTELQDVLKFIATWCGTSPSFSFQ</sequence>
<dbReference type="GO" id="GO:0005930">
    <property type="term" value="C:axoneme"/>
    <property type="evidence" value="ECO:0007669"/>
    <property type="project" value="TreeGrafter"/>
</dbReference>
<keyword evidence="5" id="KW-0966">Cell projection</keyword>
<comment type="caution">
    <text evidence="6">The sequence shown here is derived from an EMBL/GenBank/DDBJ whole genome shotgun (WGS) entry which is preliminary data.</text>
</comment>
<keyword evidence="7" id="KW-1185">Reference proteome</keyword>
<evidence type="ECO:0008006" key="8">
    <source>
        <dbReference type="Google" id="ProtNLM"/>
    </source>
</evidence>
<dbReference type="GO" id="GO:0030992">
    <property type="term" value="C:intraciliary transport particle B"/>
    <property type="evidence" value="ECO:0007669"/>
    <property type="project" value="TreeGrafter"/>
</dbReference>
<evidence type="ECO:0000313" key="7">
    <source>
        <dbReference type="Proteomes" id="UP000678393"/>
    </source>
</evidence>
<evidence type="ECO:0000256" key="3">
    <source>
        <dbReference type="ARBA" id="ARBA00022737"/>
    </source>
</evidence>
<dbReference type="AlphaFoldDB" id="A0A8S3YXV2"/>
<evidence type="ECO:0000256" key="1">
    <source>
        <dbReference type="ARBA" id="ARBA00004138"/>
    </source>
</evidence>
<proteinExistence type="predicted"/>
<feature type="non-terminal residue" evidence="6">
    <location>
        <position position="1"/>
    </location>
</feature>
<reference evidence="6" key="1">
    <citation type="submission" date="2021-04" db="EMBL/GenBank/DDBJ databases">
        <authorList>
            <consortium name="Molecular Ecology Group"/>
        </authorList>
    </citation>
    <scope>NUCLEOTIDE SEQUENCE</scope>
</reference>
<comment type="subcellular location">
    <subcellularLocation>
        <location evidence="1">Cell projection</location>
        <location evidence="1">Cilium</location>
    </subcellularLocation>
</comment>